<name>A0A0W0FYS5_MONRR</name>
<evidence type="ECO:0000313" key="1">
    <source>
        <dbReference type="EMBL" id="KTB41469.1"/>
    </source>
</evidence>
<protein>
    <submittedName>
        <fullName evidence="1">Uncharacterized protein</fullName>
    </submittedName>
</protein>
<organism evidence="1 2">
    <name type="scientific">Moniliophthora roreri</name>
    <name type="common">Frosty pod rot fungus</name>
    <name type="synonym">Monilia roreri</name>
    <dbReference type="NCBI Taxonomy" id="221103"/>
    <lineage>
        <taxon>Eukaryota</taxon>
        <taxon>Fungi</taxon>
        <taxon>Dikarya</taxon>
        <taxon>Basidiomycota</taxon>
        <taxon>Agaricomycotina</taxon>
        <taxon>Agaricomycetes</taxon>
        <taxon>Agaricomycetidae</taxon>
        <taxon>Agaricales</taxon>
        <taxon>Marasmiineae</taxon>
        <taxon>Marasmiaceae</taxon>
        <taxon>Moniliophthora</taxon>
    </lineage>
</organism>
<reference evidence="1 2" key="1">
    <citation type="submission" date="2015-12" db="EMBL/GenBank/DDBJ databases">
        <title>Draft genome sequence of Moniliophthora roreri, the causal agent of frosty pod rot of cacao.</title>
        <authorList>
            <person name="Aime M.C."/>
            <person name="Diaz-Valderrama J.R."/>
            <person name="Kijpornyongpan T."/>
            <person name="Phillips-Mora W."/>
        </authorList>
    </citation>
    <scope>NUCLEOTIDE SEQUENCE [LARGE SCALE GENOMIC DNA]</scope>
    <source>
        <strain evidence="1 2">MCA 2952</strain>
    </source>
</reference>
<accession>A0A0W0FYS5</accession>
<proteinExistence type="predicted"/>
<gene>
    <name evidence="1" type="ORF">WG66_5943</name>
</gene>
<dbReference type="EMBL" id="LATX01001454">
    <property type="protein sequence ID" value="KTB41469.1"/>
    <property type="molecule type" value="Genomic_DNA"/>
</dbReference>
<evidence type="ECO:0000313" key="2">
    <source>
        <dbReference type="Proteomes" id="UP000054988"/>
    </source>
</evidence>
<dbReference type="Proteomes" id="UP000054988">
    <property type="component" value="Unassembled WGS sequence"/>
</dbReference>
<dbReference type="AlphaFoldDB" id="A0A0W0FYS5"/>
<comment type="caution">
    <text evidence="1">The sequence shown here is derived from an EMBL/GenBank/DDBJ whole genome shotgun (WGS) entry which is preliminary data.</text>
</comment>
<sequence length="39" mass="4402">MQSRMMGWHGNEVFINFGLSHTLSGSTASTIYSFNFDET</sequence>